<feature type="signal peptide" evidence="4">
    <location>
        <begin position="1"/>
        <end position="22"/>
    </location>
</feature>
<proteinExistence type="predicted"/>
<evidence type="ECO:0000256" key="1">
    <source>
        <dbReference type="ARBA" id="ARBA00022729"/>
    </source>
</evidence>
<dbReference type="SMART" id="SM00237">
    <property type="entry name" value="Calx_beta"/>
    <property type="match status" value="1"/>
</dbReference>
<sequence>MTSFHKRLIIISFITLLMSACGESTSTPPSPSIAVAQETTTPASFSQVELIGSATASGAPITHINWAQVHPETGKATIELVFENGEWRPVAGSLTEISRALQDVRSSELSIKIRAPEVAREERVYYRFSATDASGNSASKIVTLDIQPLKNSVTIAALNSRYDELDEKAEFQIILASPSKHSVNVGYETVEGDETGSPSDVDGPADADRGDFEYTRSQVIFAAGETSKIISIAITDDNVAETDEVFSVKLTDASSSGYENVQVGAPGSAAVVIAKNFSLPGYVRFFHDFQDIPLASQSDEALQLWDKGGSNMSAGFHYGSLTAPTETGNAFWKVRANGDAALIEFPYPARLIKFAMRSLTQDAQARIVLVDSDAAELSRSLDVPSASWREFEYLAPEGRLIQKVRLDSTGEDLALDNIEFYAKVPEGAIPKPSGRVYIQGKGVEGRESVVMEAEDYTWSLPSPHGNSWTRVHEGVTHHAAGASGGFAMRAPMQYEGSDEDYSSRARLDYIVDFLDAGVYYVWVRGVGFSGEKNAVNVGLDGVGARDDSGFNLTFASRGVWSWGSDPTPPPEPVPGQVKRSVTVAAPGLHTLNLWVRDAEIIVDKILLVKSNDGDDYEPPSYEPDYAGPAAVRTFSQSADGRVIIQAEQIGGVTSGNGQSWRLVADAGADEGYAMQATQLEGETVDQGSRNARMDYQINFTGVGDHYVWMKGYSEEGDTDTLYVGLNGKVVAEMRFPHYQWNWTRKQDKPIKIPATGVHTLNLWMKEAGLKVDKILLTSDRDEAPTD</sequence>
<accession>Q2SGU7</accession>
<dbReference type="SUPFAM" id="SSF141072">
    <property type="entry name" value="CalX-like"/>
    <property type="match status" value="1"/>
</dbReference>
<dbReference type="Pfam" id="PF03160">
    <property type="entry name" value="Calx-beta"/>
    <property type="match status" value="1"/>
</dbReference>
<organism evidence="6 7">
    <name type="scientific">Hahella chejuensis (strain KCTC 2396)</name>
    <dbReference type="NCBI Taxonomy" id="349521"/>
    <lineage>
        <taxon>Bacteria</taxon>
        <taxon>Pseudomonadati</taxon>
        <taxon>Pseudomonadota</taxon>
        <taxon>Gammaproteobacteria</taxon>
        <taxon>Oceanospirillales</taxon>
        <taxon>Hahellaceae</taxon>
        <taxon>Hahella</taxon>
    </lineage>
</organism>
<dbReference type="eggNOG" id="COG3055">
    <property type="taxonomic scope" value="Bacteria"/>
</dbReference>
<keyword evidence="7" id="KW-1185">Reference proteome</keyword>
<name>Q2SGU7_HAHCH</name>
<feature type="chain" id="PRO_5004215451" evidence="4">
    <location>
        <begin position="23"/>
        <end position="786"/>
    </location>
</feature>
<dbReference type="Proteomes" id="UP000000238">
    <property type="component" value="Chromosome"/>
</dbReference>
<dbReference type="HOGENOM" id="CLU_356724_0_0_6"/>
<evidence type="ECO:0000313" key="6">
    <source>
        <dbReference type="EMBL" id="ABC30127.1"/>
    </source>
</evidence>
<keyword evidence="3" id="KW-0106">Calcium</keyword>
<keyword evidence="1 4" id="KW-0732">Signal</keyword>
<dbReference type="InterPro" id="IPR038081">
    <property type="entry name" value="CalX-like_sf"/>
</dbReference>
<evidence type="ECO:0000256" key="3">
    <source>
        <dbReference type="ARBA" id="ARBA00022837"/>
    </source>
</evidence>
<dbReference type="GO" id="GO:0016020">
    <property type="term" value="C:membrane"/>
    <property type="evidence" value="ECO:0007669"/>
    <property type="project" value="InterPro"/>
</dbReference>
<evidence type="ECO:0000259" key="5">
    <source>
        <dbReference type="SMART" id="SM00237"/>
    </source>
</evidence>
<evidence type="ECO:0000313" key="7">
    <source>
        <dbReference type="Proteomes" id="UP000000238"/>
    </source>
</evidence>
<dbReference type="KEGG" id="hch:HCH_03377"/>
<evidence type="ECO:0000256" key="4">
    <source>
        <dbReference type="SAM" id="SignalP"/>
    </source>
</evidence>
<dbReference type="STRING" id="349521.HCH_03377"/>
<dbReference type="Gene3D" id="2.60.120.1620">
    <property type="match status" value="2"/>
</dbReference>
<feature type="domain" description="Calx-beta" evidence="5">
    <location>
        <begin position="142"/>
        <end position="251"/>
    </location>
</feature>
<dbReference type="OrthoDB" id="7403807at2"/>
<dbReference type="AlphaFoldDB" id="Q2SGU7"/>
<gene>
    <name evidence="6" type="ordered locus">HCH_03377</name>
</gene>
<reference evidence="6 7" key="1">
    <citation type="journal article" date="2005" name="Nucleic Acids Res.">
        <title>Genomic blueprint of Hahella chejuensis, a marine microbe producing an algicidal agent.</title>
        <authorList>
            <person name="Jeong H."/>
            <person name="Yim J.H."/>
            <person name="Lee C."/>
            <person name="Choi S.-H."/>
            <person name="Park Y.K."/>
            <person name="Yoon S.H."/>
            <person name="Hur C.-G."/>
            <person name="Kang H.-Y."/>
            <person name="Kim D."/>
            <person name="Lee H.H."/>
            <person name="Park K.H."/>
            <person name="Park S.-H."/>
            <person name="Park H.-S."/>
            <person name="Lee H.K."/>
            <person name="Oh T.K."/>
            <person name="Kim J.F."/>
        </authorList>
    </citation>
    <scope>NUCLEOTIDE SEQUENCE [LARGE SCALE GENOMIC DNA]</scope>
    <source>
        <strain evidence="6 7">KCTC 2396</strain>
    </source>
</reference>
<dbReference type="InterPro" id="IPR003644">
    <property type="entry name" value="Calx_beta"/>
</dbReference>
<protein>
    <submittedName>
        <fullName evidence="6">Protein containing calx-beta domain</fullName>
    </submittedName>
</protein>
<evidence type="ECO:0000256" key="2">
    <source>
        <dbReference type="ARBA" id="ARBA00022737"/>
    </source>
</evidence>
<dbReference type="PROSITE" id="PS51257">
    <property type="entry name" value="PROKAR_LIPOPROTEIN"/>
    <property type="match status" value="1"/>
</dbReference>
<dbReference type="Gene3D" id="2.60.40.2030">
    <property type="match status" value="1"/>
</dbReference>
<dbReference type="EMBL" id="CP000155">
    <property type="protein sequence ID" value="ABC30127.1"/>
    <property type="molecule type" value="Genomic_DNA"/>
</dbReference>
<keyword evidence="2" id="KW-0677">Repeat</keyword>
<dbReference type="GO" id="GO:0007154">
    <property type="term" value="P:cell communication"/>
    <property type="evidence" value="ECO:0007669"/>
    <property type="project" value="InterPro"/>
</dbReference>
<dbReference type="RefSeq" id="WP_011397196.1">
    <property type="nucleotide sequence ID" value="NC_007645.1"/>
</dbReference>